<accession>A0A1Q8VK71</accession>
<dbReference type="Pfam" id="PF13361">
    <property type="entry name" value="UvrD_C"/>
    <property type="match status" value="1"/>
</dbReference>
<dbReference type="InterPro" id="IPR000212">
    <property type="entry name" value="DNA_helicase_UvrD/REP"/>
</dbReference>
<keyword evidence="1 9" id="KW-0547">Nucleotide-binding</keyword>
<gene>
    <name evidence="12" type="ORF">BKH31_02470</name>
</gene>
<dbReference type="Gene3D" id="3.40.50.300">
    <property type="entry name" value="P-loop containing nucleotide triphosphate hydrolases"/>
    <property type="match status" value="2"/>
</dbReference>
<dbReference type="GO" id="GO:0003677">
    <property type="term" value="F:DNA binding"/>
    <property type="evidence" value="ECO:0007669"/>
    <property type="project" value="InterPro"/>
</dbReference>
<keyword evidence="4 9" id="KW-0067">ATP-binding</keyword>
<feature type="binding site" evidence="9">
    <location>
        <begin position="360"/>
        <end position="367"/>
    </location>
    <ligand>
        <name>ATP</name>
        <dbReference type="ChEBI" id="CHEBI:30616"/>
    </ligand>
</feature>
<dbReference type="EMBL" id="MSKK01000007">
    <property type="protein sequence ID" value="OLO48478.1"/>
    <property type="molecule type" value="Genomic_DNA"/>
</dbReference>
<feature type="domain" description="UvrD-like helicase ATP-binding" evidence="11">
    <location>
        <begin position="339"/>
        <end position="639"/>
    </location>
</feature>
<dbReference type="InterPro" id="IPR027417">
    <property type="entry name" value="P-loop_NTPase"/>
</dbReference>
<evidence type="ECO:0000259" key="11">
    <source>
        <dbReference type="PROSITE" id="PS51198"/>
    </source>
</evidence>
<evidence type="ECO:0000313" key="13">
    <source>
        <dbReference type="Proteomes" id="UP000186471"/>
    </source>
</evidence>
<evidence type="ECO:0000256" key="2">
    <source>
        <dbReference type="ARBA" id="ARBA00022801"/>
    </source>
</evidence>
<dbReference type="InterPro" id="IPR014016">
    <property type="entry name" value="UvrD-like_ATP-bd"/>
</dbReference>
<dbReference type="SUPFAM" id="SSF52540">
    <property type="entry name" value="P-loop containing nucleoside triphosphate hydrolases"/>
    <property type="match status" value="1"/>
</dbReference>
<dbReference type="InterPro" id="IPR014017">
    <property type="entry name" value="DNA_helicase_UvrD-like_C"/>
</dbReference>
<evidence type="ECO:0000256" key="1">
    <source>
        <dbReference type="ARBA" id="ARBA00022741"/>
    </source>
</evidence>
<name>A0A1Q8VK71_9ACTO</name>
<dbReference type="PROSITE" id="PS51198">
    <property type="entry name" value="UVRD_HELICASE_ATP_BIND"/>
    <property type="match status" value="1"/>
</dbReference>
<dbReference type="PANTHER" id="PTHR11070:SF45">
    <property type="entry name" value="DNA 3'-5' HELICASE"/>
    <property type="match status" value="1"/>
</dbReference>
<evidence type="ECO:0000256" key="8">
    <source>
        <dbReference type="ARBA" id="ARBA00048988"/>
    </source>
</evidence>
<comment type="caution">
    <text evidence="12">The sequence shown here is derived from an EMBL/GenBank/DDBJ whole genome shotgun (WGS) entry which is preliminary data.</text>
</comment>
<feature type="region of interest" description="Disordered" evidence="10">
    <location>
        <begin position="155"/>
        <end position="191"/>
    </location>
</feature>
<proteinExistence type="predicted"/>
<keyword evidence="2 9" id="KW-0378">Hydrolase</keyword>
<comment type="catalytic activity">
    <reaction evidence="6">
        <text>Couples ATP hydrolysis with the unwinding of duplex DNA by translocating in the 3'-5' direction.</text>
        <dbReference type="EC" id="5.6.2.4"/>
    </reaction>
</comment>
<dbReference type="GO" id="GO:0043138">
    <property type="term" value="F:3'-5' DNA helicase activity"/>
    <property type="evidence" value="ECO:0007669"/>
    <property type="project" value="UniProtKB-EC"/>
</dbReference>
<dbReference type="RefSeq" id="WP_075410913.1">
    <property type="nucleotide sequence ID" value="NZ_MSKK01000007.1"/>
</dbReference>
<dbReference type="AlphaFoldDB" id="A0A1Q8VK71"/>
<feature type="compositionally biased region" description="Basic and acidic residues" evidence="10">
    <location>
        <begin position="157"/>
        <end position="167"/>
    </location>
</feature>
<dbReference type="GO" id="GO:0000725">
    <property type="term" value="P:recombinational repair"/>
    <property type="evidence" value="ECO:0007669"/>
    <property type="project" value="TreeGrafter"/>
</dbReference>
<evidence type="ECO:0000256" key="3">
    <source>
        <dbReference type="ARBA" id="ARBA00022806"/>
    </source>
</evidence>
<evidence type="ECO:0000256" key="7">
    <source>
        <dbReference type="ARBA" id="ARBA00034808"/>
    </source>
</evidence>
<sequence>MATILLPSSKTKDATAKDPSLRAKIGPFISKLSTMTTSSGLHLEPIRGSRDRRVRTARVTDFYRAVLFELAADGEVVYVIHGIWPHDEAIKIAESVTVHVNPRNGITEVVNVGDLIGLDPRSVEEARRTAQAELAAAQREADELARETARIQAANAEARRRNEEAARGADAGSAPTQAVSTEPVAAGGQRGEGGAVAGTAVGAAAVPGAVVVPSRDQAPVWPDGLTVEMLHDELGIDVRLGAAALAAQRESQLLDLASTARVAWQGEALLNLATGATIEEIREDFGLRPSRDVAAEPTDADLIAGLRTRAARSTFTWLESDEDLRRAIEGLSFAEWQLFLHPQQRALVERRANGPMRVSGGAGTGKTVIAVHRAVELAKRDKTDGQEPRILLTTYTRNLADDLRRQVAQLEPRLPFTEKLSEPGVMVSGLDRVARMILQQAGAKISPIAQEVIGQPRGRVLTYPRENVWQEVLTLMGDELPEKLRSADFLESEYELIVLPQRVTTLKQYLRVRRPGRGVALDRSKRAVVWKAMERYRDRSADLGVTSFDEQLALAAAWLDHKAALGTPRPFRHVLVDEAQDLTPAHLQLLRALVEPGPDDLFLAEDSHQRIYGKKITLSHYGIQVRGRSRRLTRNYRTTRQNLDVAFGILDPGTYEDMEGQAEEHHYVSPRSGPEPLLLHATDRADELSKAAELLTVWLEQDRDSEDSAPESIAILVRDRYQRDAVVNGLAQHGIEVRAVDREAAGRGRPLVMTMHRAKGLEFRKVLLFDVSRNAIPRPLRDQQYSDADGDDALLRERSLLYVAATRARDQLAISWSGEASPLITALAP</sequence>
<dbReference type="GO" id="GO:0005524">
    <property type="term" value="F:ATP binding"/>
    <property type="evidence" value="ECO:0007669"/>
    <property type="project" value="UniProtKB-UniRule"/>
</dbReference>
<keyword evidence="3 9" id="KW-0347">Helicase</keyword>
<comment type="catalytic activity">
    <reaction evidence="8">
        <text>ATP + H2O = ADP + phosphate + H(+)</text>
        <dbReference type="Rhea" id="RHEA:13065"/>
        <dbReference type="ChEBI" id="CHEBI:15377"/>
        <dbReference type="ChEBI" id="CHEBI:15378"/>
        <dbReference type="ChEBI" id="CHEBI:30616"/>
        <dbReference type="ChEBI" id="CHEBI:43474"/>
        <dbReference type="ChEBI" id="CHEBI:456216"/>
        <dbReference type="EC" id="5.6.2.4"/>
    </reaction>
</comment>
<evidence type="ECO:0000256" key="6">
    <source>
        <dbReference type="ARBA" id="ARBA00034617"/>
    </source>
</evidence>
<protein>
    <recommendedName>
        <fullName evidence="7">DNA 3'-5' helicase</fullName>
        <ecNumber evidence="7">5.6.2.4</ecNumber>
    </recommendedName>
</protein>
<reference evidence="12 13" key="1">
    <citation type="submission" date="2016-12" db="EMBL/GenBank/DDBJ databases">
        <title>Genomic comparison of strains in the 'Actinomyces naeslundii' group.</title>
        <authorList>
            <person name="Mughal S.R."/>
            <person name="Do T."/>
            <person name="Gilbert S.C."/>
            <person name="Witherden E.A."/>
            <person name="Didelot X."/>
            <person name="Beighton D."/>
        </authorList>
    </citation>
    <scope>NUCLEOTIDE SEQUENCE [LARGE SCALE GENOMIC DNA]</scope>
    <source>
        <strain evidence="12 13">R21091</strain>
    </source>
</reference>
<dbReference type="GO" id="GO:0005829">
    <property type="term" value="C:cytosol"/>
    <property type="evidence" value="ECO:0007669"/>
    <property type="project" value="TreeGrafter"/>
</dbReference>
<organism evidence="12 13">
    <name type="scientific">Actinomyces oris</name>
    <dbReference type="NCBI Taxonomy" id="544580"/>
    <lineage>
        <taxon>Bacteria</taxon>
        <taxon>Bacillati</taxon>
        <taxon>Actinomycetota</taxon>
        <taxon>Actinomycetes</taxon>
        <taxon>Actinomycetales</taxon>
        <taxon>Actinomycetaceae</taxon>
        <taxon>Actinomyces</taxon>
    </lineage>
</organism>
<evidence type="ECO:0000256" key="10">
    <source>
        <dbReference type="SAM" id="MobiDB-lite"/>
    </source>
</evidence>
<dbReference type="PANTHER" id="PTHR11070">
    <property type="entry name" value="UVRD / RECB / PCRA DNA HELICASE FAMILY MEMBER"/>
    <property type="match status" value="1"/>
</dbReference>
<evidence type="ECO:0000256" key="4">
    <source>
        <dbReference type="ARBA" id="ARBA00022840"/>
    </source>
</evidence>
<dbReference type="Proteomes" id="UP000186471">
    <property type="component" value="Unassembled WGS sequence"/>
</dbReference>
<dbReference type="EC" id="5.6.2.4" evidence="7"/>
<keyword evidence="5" id="KW-0413">Isomerase</keyword>
<dbReference type="GO" id="GO:0016887">
    <property type="term" value="F:ATP hydrolysis activity"/>
    <property type="evidence" value="ECO:0007669"/>
    <property type="project" value="RHEA"/>
</dbReference>
<evidence type="ECO:0000256" key="5">
    <source>
        <dbReference type="ARBA" id="ARBA00023235"/>
    </source>
</evidence>
<dbReference type="Pfam" id="PF00580">
    <property type="entry name" value="UvrD-helicase"/>
    <property type="match status" value="1"/>
</dbReference>
<evidence type="ECO:0000313" key="12">
    <source>
        <dbReference type="EMBL" id="OLO48478.1"/>
    </source>
</evidence>
<evidence type="ECO:0000256" key="9">
    <source>
        <dbReference type="PROSITE-ProRule" id="PRU00560"/>
    </source>
</evidence>
<dbReference type="OrthoDB" id="9787585at2"/>